<dbReference type="GeneID" id="64979465"/>
<dbReference type="EMBL" id="AP024449">
    <property type="protein sequence ID" value="BCS29468.1"/>
    <property type="molecule type" value="Genomic_DNA"/>
</dbReference>
<name>A0A7R8AU16_9EURO</name>
<accession>A0A7R8AU16</accession>
<reference evidence="2" key="2">
    <citation type="submission" date="2021-02" db="EMBL/GenBank/DDBJ databases">
        <title>Aspergillus puulaauensis MK2 genome sequence.</title>
        <authorList>
            <person name="Futagami T."/>
            <person name="Mori K."/>
            <person name="Kadooka C."/>
            <person name="Tanaka T."/>
        </authorList>
    </citation>
    <scope>NUCLEOTIDE SEQUENCE</scope>
    <source>
        <strain evidence="2">MK2</strain>
    </source>
</reference>
<dbReference type="KEGG" id="apuu:APUU_71038S"/>
<dbReference type="AlphaFoldDB" id="A0A7R8AU16"/>
<protein>
    <submittedName>
        <fullName evidence="2">Uncharacterized protein</fullName>
    </submittedName>
</protein>
<dbReference type="RefSeq" id="XP_041561654.1">
    <property type="nucleotide sequence ID" value="XM_041695977.1"/>
</dbReference>
<dbReference type="Proteomes" id="UP000654913">
    <property type="component" value="Chromosome 7"/>
</dbReference>
<gene>
    <name evidence="2" type="ORF">APUU_71038S</name>
</gene>
<evidence type="ECO:0000313" key="2">
    <source>
        <dbReference type="EMBL" id="BCS29468.1"/>
    </source>
</evidence>
<feature type="region of interest" description="Disordered" evidence="1">
    <location>
        <begin position="434"/>
        <end position="481"/>
    </location>
</feature>
<dbReference type="OrthoDB" id="4183264at2759"/>
<evidence type="ECO:0000313" key="3">
    <source>
        <dbReference type="Proteomes" id="UP000654913"/>
    </source>
</evidence>
<organism evidence="2 3">
    <name type="scientific">Aspergillus puulaauensis</name>
    <dbReference type="NCBI Taxonomy" id="1220207"/>
    <lineage>
        <taxon>Eukaryota</taxon>
        <taxon>Fungi</taxon>
        <taxon>Dikarya</taxon>
        <taxon>Ascomycota</taxon>
        <taxon>Pezizomycotina</taxon>
        <taxon>Eurotiomycetes</taxon>
        <taxon>Eurotiomycetidae</taxon>
        <taxon>Eurotiales</taxon>
        <taxon>Aspergillaceae</taxon>
        <taxon>Aspergillus</taxon>
    </lineage>
</organism>
<keyword evidence="3" id="KW-1185">Reference proteome</keyword>
<sequence>MNVSESSSSGSELSDEDVLGAVDIPFEYQGSPYTLAEKKAFQIMEVESQKIDELMAKFTKGFDPGAFGGVIMAYIPKLTEGLFPGSYAHLLILLFETFDVIQHIQLGLEALMGSQHQVSPTHQPSATNITDEAFFAKEIGMLRKLLAPIREGTRNSIFWVGTRRVHTPRISEQLEAAIRVIETFKDDLCAALKPDHECKTIYSTLPVSVERTAMYSMKQLRLDTCRATLQWDNFNGSELELTSFFCFYKEHIMKTEPAKARASGWLPPKSPGTPRLSAEEASEGDLASWASHGVENELIDLMLKIALWLSLARGLPAVHLFCDVVRLFVMEQPSKPTTNEYRRFLWHSIRLRAATGAALLSPSPVVPDNKNFPTRNVDYFQDIWRTGHQLSQGLFDNTSLLAKHNVPNFKLAKPPAGRRSGHGDMQVATQAAVPENLPAHENLPDIPSTPEEEHVEEESPDDCGFALSPPEQSPVFRTRTV</sequence>
<reference evidence="2" key="1">
    <citation type="submission" date="2021-01" db="EMBL/GenBank/DDBJ databases">
        <authorList>
            <consortium name="Aspergillus puulaauensis MK2 genome sequencing consortium"/>
            <person name="Kazuki M."/>
            <person name="Futagami T."/>
        </authorList>
    </citation>
    <scope>NUCLEOTIDE SEQUENCE</scope>
    <source>
        <strain evidence="2">MK2</strain>
    </source>
</reference>
<evidence type="ECO:0000256" key="1">
    <source>
        <dbReference type="SAM" id="MobiDB-lite"/>
    </source>
</evidence>
<proteinExistence type="predicted"/>